<organism evidence="2 3">
    <name type="scientific">Trichoderma gamsii</name>
    <dbReference type="NCBI Taxonomy" id="398673"/>
    <lineage>
        <taxon>Eukaryota</taxon>
        <taxon>Fungi</taxon>
        <taxon>Dikarya</taxon>
        <taxon>Ascomycota</taxon>
        <taxon>Pezizomycotina</taxon>
        <taxon>Sordariomycetes</taxon>
        <taxon>Hypocreomycetidae</taxon>
        <taxon>Hypocreales</taxon>
        <taxon>Hypocreaceae</taxon>
        <taxon>Trichoderma</taxon>
    </lineage>
</organism>
<dbReference type="SMART" id="SM00587">
    <property type="entry name" value="CHK"/>
    <property type="match status" value="1"/>
</dbReference>
<evidence type="ECO:0000313" key="3">
    <source>
        <dbReference type="Proteomes" id="UP000236546"/>
    </source>
</evidence>
<feature type="domain" description="CHK kinase-like" evidence="1">
    <location>
        <begin position="122"/>
        <end position="296"/>
    </location>
</feature>
<comment type="caution">
    <text evidence="2">The sequence shown here is derived from an EMBL/GenBank/DDBJ whole genome shotgun (WGS) entry which is preliminary data.</text>
</comment>
<dbReference type="PANTHER" id="PTHR11012">
    <property type="entry name" value="PROTEIN KINASE-LIKE DOMAIN-CONTAINING"/>
    <property type="match status" value="1"/>
</dbReference>
<dbReference type="Pfam" id="PF02958">
    <property type="entry name" value="EcKL"/>
    <property type="match status" value="2"/>
</dbReference>
<dbReference type="OrthoDB" id="191037at2759"/>
<name>A0A2K0T4W4_9HYPO</name>
<dbReference type="InterPro" id="IPR004119">
    <property type="entry name" value="EcKL"/>
</dbReference>
<evidence type="ECO:0000259" key="1">
    <source>
        <dbReference type="SMART" id="SM00587"/>
    </source>
</evidence>
<accession>A0A2K0T4W4</accession>
<dbReference type="InterPro" id="IPR015897">
    <property type="entry name" value="CHK_kinase-like"/>
</dbReference>
<reference evidence="2 3" key="1">
    <citation type="submission" date="2017-02" db="EMBL/GenBank/DDBJ databases">
        <title>Genomes of Trichoderma spp. with biocontrol activity.</title>
        <authorList>
            <person name="Gardiner D."/>
            <person name="Kazan K."/>
            <person name="Vos C."/>
            <person name="Harvey P."/>
        </authorList>
    </citation>
    <scope>NUCLEOTIDE SEQUENCE [LARGE SCALE GENOMIC DNA]</scope>
    <source>
        <strain evidence="2 3">A5MH</strain>
    </source>
</reference>
<dbReference type="Proteomes" id="UP000236546">
    <property type="component" value="Unassembled WGS sequence"/>
</dbReference>
<dbReference type="SUPFAM" id="SSF56112">
    <property type="entry name" value="Protein kinase-like (PK-like)"/>
    <property type="match status" value="1"/>
</dbReference>
<proteinExistence type="predicted"/>
<gene>
    <name evidence="2" type="ORF">TGAMA5MH_07568</name>
</gene>
<dbReference type="AlphaFoldDB" id="A0A2K0T4W4"/>
<dbReference type="InterPro" id="IPR011009">
    <property type="entry name" value="Kinase-like_dom_sf"/>
</dbReference>
<sequence length="353" mass="39601">MSLTEQSLPLSPEEVSSQWLSDALGHKVKSYVFTEKILLATASKLFVTITYEDEAAASAAGKPTHICLKGGFNQAIVAQYPDIMIRIYTREVGFFSHVIPKLNHVDTAKCWWSGFNKQQGIVILDDLSKQGARFGEPTETWTVDQVKAAVEQLAGLHAGTWGEKSAKLPTWLTDPEHYDATILSLCGLWQGMVVAENRPHFPADWNEERITAAMKKHLKSRDPRFTCLLHGDPHAGNTYFINGAPRFLDWQLIHVGSAFHDLAYFIVGALSVEDRKAHETAILQHYLDTLAKFGGPTFTLDDILIEYRKSLMSGIGWMLTPYKLQTMERVHAMSERYGSAILDHKTIELIESL</sequence>
<evidence type="ECO:0000313" key="2">
    <source>
        <dbReference type="EMBL" id="PNP40571.1"/>
    </source>
</evidence>
<dbReference type="EMBL" id="MTYH01000068">
    <property type="protein sequence ID" value="PNP40571.1"/>
    <property type="molecule type" value="Genomic_DNA"/>
</dbReference>
<protein>
    <recommendedName>
        <fullName evidence="1">CHK kinase-like domain-containing protein</fullName>
    </recommendedName>
</protein>
<dbReference type="PANTHER" id="PTHR11012:SF30">
    <property type="entry name" value="PROTEIN KINASE-LIKE DOMAIN-CONTAINING"/>
    <property type="match status" value="1"/>
</dbReference>
<dbReference type="Gene3D" id="3.90.1200.10">
    <property type="match status" value="1"/>
</dbReference>